<dbReference type="InterPro" id="IPR000868">
    <property type="entry name" value="Isochorismatase-like_dom"/>
</dbReference>
<dbReference type="STRING" id="70996.SE18_02180"/>
<dbReference type="InterPro" id="IPR050272">
    <property type="entry name" value="Isochorismatase-like_hydrls"/>
</dbReference>
<proteinExistence type="predicted"/>
<dbReference type="Proteomes" id="UP000050277">
    <property type="component" value="Unassembled WGS sequence"/>
</dbReference>
<gene>
    <name evidence="3" type="ORF">SE18_02180</name>
</gene>
<protein>
    <recommendedName>
        <fullName evidence="2">Isochorismatase-like domain-containing protein</fullName>
    </recommendedName>
</protein>
<keyword evidence="4" id="KW-1185">Reference proteome</keyword>
<comment type="caution">
    <text evidence="3">The sequence shown here is derived from an EMBL/GenBank/DDBJ whole genome shotgun (WGS) entry which is preliminary data.</text>
</comment>
<dbReference type="SUPFAM" id="SSF52499">
    <property type="entry name" value="Isochorismatase-like hydrolases"/>
    <property type="match status" value="1"/>
</dbReference>
<evidence type="ECO:0000259" key="2">
    <source>
        <dbReference type="Pfam" id="PF00857"/>
    </source>
</evidence>
<dbReference type="EMBL" id="LGKP01000005">
    <property type="protein sequence ID" value="KPL91478.1"/>
    <property type="molecule type" value="Genomic_DNA"/>
</dbReference>
<dbReference type="PATRIC" id="fig|70996.4.peg.1321"/>
<dbReference type="Gene3D" id="3.40.50.850">
    <property type="entry name" value="Isochorismatase-like"/>
    <property type="match status" value="1"/>
</dbReference>
<dbReference type="GO" id="GO:0016787">
    <property type="term" value="F:hydrolase activity"/>
    <property type="evidence" value="ECO:0007669"/>
    <property type="project" value="UniProtKB-KW"/>
</dbReference>
<organism evidence="3 4">
    <name type="scientific">Herpetosiphon geysericola</name>
    <dbReference type="NCBI Taxonomy" id="70996"/>
    <lineage>
        <taxon>Bacteria</taxon>
        <taxon>Bacillati</taxon>
        <taxon>Chloroflexota</taxon>
        <taxon>Chloroflexia</taxon>
        <taxon>Herpetosiphonales</taxon>
        <taxon>Herpetosiphonaceae</taxon>
        <taxon>Herpetosiphon</taxon>
    </lineage>
</organism>
<dbReference type="CDD" id="cd00431">
    <property type="entry name" value="cysteine_hydrolases"/>
    <property type="match status" value="1"/>
</dbReference>
<evidence type="ECO:0000256" key="1">
    <source>
        <dbReference type="ARBA" id="ARBA00022801"/>
    </source>
</evidence>
<dbReference type="InterPro" id="IPR036380">
    <property type="entry name" value="Isochorismatase-like_sf"/>
</dbReference>
<accession>A0A0P6YDE0</accession>
<feature type="domain" description="Isochorismatase-like" evidence="2">
    <location>
        <begin position="18"/>
        <end position="190"/>
    </location>
</feature>
<name>A0A0P6YDE0_9CHLR</name>
<dbReference type="OrthoDB" id="4305745at2"/>
<dbReference type="RefSeq" id="WP_054532775.1">
    <property type="nucleotide sequence ID" value="NZ_LGKP01000005.1"/>
</dbReference>
<evidence type="ECO:0000313" key="4">
    <source>
        <dbReference type="Proteomes" id="UP000050277"/>
    </source>
</evidence>
<evidence type="ECO:0000313" key="3">
    <source>
        <dbReference type="EMBL" id="KPL91478.1"/>
    </source>
</evidence>
<dbReference type="PANTHER" id="PTHR43540:SF6">
    <property type="entry name" value="ISOCHORISMATASE-LIKE DOMAIN-CONTAINING PROTEIN"/>
    <property type="match status" value="1"/>
</dbReference>
<reference evidence="3 4" key="1">
    <citation type="submission" date="2015-07" db="EMBL/GenBank/DDBJ databases">
        <title>Whole genome sequence of Herpetosiphon geysericola DSM 7119.</title>
        <authorList>
            <person name="Hemp J."/>
            <person name="Ward L.M."/>
            <person name="Pace L.A."/>
            <person name="Fischer W.W."/>
        </authorList>
    </citation>
    <scope>NUCLEOTIDE SEQUENCE [LARGE SCALE GENOMIC DNA]</scope>
    <source>
        <strain evidence="3 4">DSM 7119</strain>
    </source>
</reference>
<sequence length="201" mass="22014">MANNQQHSAEPAFEPATSVLLIIDMISDFQFEDGSMVAKQCAAIVPTIVQLRDRLAEAGGTVVYVNDTAGTWTMDRTELLAKAAAPNSKGRRIVEALAPLDDSVMLLKPKHSAFFATPLDLLLQSLNAKTLILTGMTTHMCILFTAIDAYMRDFQIIIPKDAVTAHTEELSQTTLDYCRTILQCATPTTATLIKQLNNRDT</sequence>
<keyword evidence="1" id="KW-0378">Hydrolase</keyword>
<dbReference type="Pfam" id="PF00857">
    <property type="entry name" value="Isochorismatase"/>
    <property type="match status" value="1"/>
</dbReference>
<dbReference type="PANTHER" id="PTHR43540">
    <property type="entry name" value="PEROXYUREIDOACRYLATE/UREIDOACRYLATE AMIDOHYDROLASE-RELATED"/>
    <property type="match status" value="1"/>
</dbReference>
<dbReference type="AlphaFoldDB" id="A0A0P6YDE0"/>